<dbReference type="GO" id="GO:0008270">
    <property type="term" value="F:zinc ion binding"/>
    <property type="evidence" value="ECO:0007669"/>
    <property type="project" value="UniProtKB-KW"/>
</dbReference>
<evidence type="ECO:0000313" key="3">
    <source>
        <dbReference type="EMBL" id="OWZ21909.1"/>
    </source>
</evidence>
<dbReference type="Pfam" id="PF00098">
    <property type="entry name" value="zf-CCHC"/>
    <property type="match status" value="1"/>
</dbReference>
<dbReference type="OrthoDB" id="2976553at2759"/>
<dbReference type="GO" id="GO:0003676">
    <property type="term" value="F:nucleic acid binding"/>
    <property type="evidence" value="ECO:0007669"/>
    <property type="project" value="InterPro"/>
</dbReference>
<dbReference type="PROSITE" id="PS50158">
    <property type="entry name" value="ZF_CCHC"/>
    <property type="match status" value="1"/>
</dbReference>
<proteinExistence type="predicted"/>
<dbReference type="InterPro" id="IPR036875">
    <property type="entry name" value="Znf_CCHC_sf"/>
</dbReference>
<evidence type="ECO:0000313" key="4">
    <source>
        <dbReference type="Proteomes" id="UP000198211"/>
    </source>
</evidence>
<organism evidence="3 4">
    <name type="scientific">Phytophthora megakarya</name>
    <dbReference type="NCBI Taxonomy" id="4795"/>
    <lineage>
        <taxon>Eukaryota</taxon>
        <taxon>Sar</taxon>
        <taxon>Stramenopiles</taxon>
        <taxon>Oomycota</taxon>
        <taxon>Peronosporomycetes</taxon>
        <taxon>Peronosporales</taxon>
        <taxon>Peronosporaceae</taxon>
        <taxon>Phytophthora</taxon>
    </lineage>
</organism>
<comment type="caution">
    <text evidence="3">The sequence shown here is derived from an EMBL/GenBank/DDBJ whole genome shotgun (WGS) entry which is preliminary data.</text>
</comment>
<protein>
    <recommendedName>
        <fullName evidence="2">CCHC-type domain-containing protein</fullName>
    </recommendedName>
</protein>
<dbReference type="SUPFAM" id="SSF57756">
    <property type="entry name" value="Retrovirus zinc finger-like domains"/>
    <property type="match status" value="1"/>
</dbReference>
<evidence type="ECO:0000259" key="2">
    <source>
        <dbReference type="PROSITE" id="PS50158"/>
    </source>
</evidence>
<feature type="domain" description="CCHC-type" evidence="2">
    <location>
        <begin position="166"/>
        <end position="181"/>
    </location>
</feature>
<keyword evidence="1" id="KW-0863">Zinc-finger</keyword>
<accession>A0A225WY16</accession>
<keyword evidence="4" id="KW-1185">Reference proteome</keyword>
<dbReference type="EMBL" id="NBNE01000177">
    <property type="protein sequence ID" value="OWZ21909.1"/>
    <property type="molecule type" value="Genomic_DNA"/>
</dbReference>
<reference evidence="4" key="1">
    <citation type="submission" date="2017-03" db="EMBL/GenBank/DDBJ databases">
        <title>Phytopthora megakarya and P. palmivora, two closely related causual agents of cacao black pod achieved similar genome size and gene model numbers by different mechanisms.</title>
        <authorList>
            <person name="Ali S."/>
            <person name="Shao J."/>
            <person name="Larry D.J."/>
            <person name="Kronmiller B."/>
            <person name="Shen D."/>
            <person name="Strem M.D."/>
            <person name="Melnick R.L."/>
            <person name="Guiltinan M.J."/>
            <person name="Tyler B.M."/>
            <person name="Meinhardt L.W."/>
            <person name="Bailey B.A."/>
        </authorList>
    </citation>
    <scope>NUCLEOTIDE SEQUENCE [LARGE SCALE GENOMIC DNA]</scope>
    <source>
        <strain evidence="4">zdho120</strain>
    </source>
</reference>
<gene>
    <name evidence="3" type="ORF">PHMEG_0003460</name>
</gene>
<keyword evidence="1" id="KW-0862">Zinc</keyword>
<sequence length="208" mass="24245">MSEQAFITLLNCAVRDPNRNGSSSSGYVRQEWRDIWFTSHTFRRAGSQYQFMFPAPERRWSLRMVKWWAGWTQNESTETLARYLLDHDVTDEDKQLADCLAPDRELHLGCPTTYSDWKDMYRMYWTAEPSRHLFKPVSEWSAEDRKKSWMGNILVYHVGLNPAPPCYNCGTPGHTMIQCRSQLDGWARGDGCITVTTNEIEHLAVNQQ</sequence>
<evidence type="ECO:0000256" key="1">
    <source>
        <dbReference type="PROSITE-ProRule" id="PRU00047"/>
    </source>
</evidence>
<name>A0A225WY16_9STRA</name>
<keyword evidence="1" id="KW-0479">Metal-binding</keyword>
<dbReference type="AlphaFoldDB" id="A0A225WY16"/>
<dbReference type="InterPro" id="IPR001878">
    <property type="entry name" value="Znf_CCHC"/>
</dbReference>
<dbReference type="SMART" id="SM00343">
    <property type="entry name" value="ZnF_C2HC"/>
    <property type="match status" value="1"/>
</dbReference>
<dbReference type="Proteomes" id="UP000198211">
    <property type="component" value="Unassembled WGS sequence"/>
</dbReference>